<dbReference type="InterPro" id="IPR051767">
    <property type="entry name" value="Nucleoporin_NUP42"/>
</dbReference>
<reference evidence="1" key="1">
    <citation type="submission" date="2022-10" db="EMBL/GenBank/DDBJ databases">
        <authorList>
            <person name="Byrne P K."/>
        </authorList>
    </citation>
    <scope>NUCLEOTIDE SEQUENCE</scope>
    <source>
        <strain evidence="1">IFO1802</strain>
    </source>
</reference>
<dbReference type="GO" id="GO:0005634">
    <property type="term" value="C:nucleus"/>
    <property type="evidence" value="ECO:0007669"/>
    <property type="project" value="UniProtKB-SubCell"/>
</dbReference>
<sequence length="430" mass="42417">MSAFANPFTSGIKPNLSNASGINPFTANSNAAGGSAFGQPSFGASTMAGGAGSSTFGVPQFGASTSNTGNATASAFNGINNAAQSSAFGTPAFGSSAPANTNAPSTSSAFGAPSFGSSGFGSTAAAGNHFTKAPSSMGSAFGQAGFGVNGTAAASSATNNSDISAFGAIQNKPLTSASPFGSLQQDQAQNPSSTSSAFGKPAFTTTSNTQSPFGAIQNTSANAGTGAAPFGSFGANSNNKSPFGNLQSGASPGFGLANFKANISNNSNSSGNSNPFGSTDNQGSSNQSSFASGAAGTFRSAPNSNAYQNTAFQSPFGNKGFSFGISSDANKTPQTSSLFGQTAPNTNANPISQNNGGPASFGFGQQPMKTTNNCIKVAPENTGFVQGLPSEKDGILELTDLAEETLNIFKASKFELGLVPDIPPPPVLVT</sequence>
<gene>
    <name evidence="1" type="primary">SKDI04G4140</name>
    <name evidence="1" type="ORF">SKDI_04G4140</name>
</gene>
<accession>A0AA35JFQ5</accession>
<evidence type="ECO:0000313" key="2">
    <source>
        <dbReference type="Proteomes" id="UP001162087"/>
    </source>
</evidence>
<organism evidence="1 2">
    <name type="scientific">Saccharomyces kudriavzevii (strain ATCC MYA-4449 / AS 2.2408 / CBS 8840 / NBRC 1802 / NCYC 2889)</name>
    <name type="common">Yeast</name>
    <dbReference type="NCBI Taxonomy" id="226230"/>
    <lineage>
        <taxon>Eukaryota</taxon>
        <taxon>Fungi</taxon>
        <taxon>Dikarya</taxon>
        <taxon>Ascomycota</taxon>
        <taxon>Saccharomycotina</taxon>
        <taxon>Saccharomycetes</taxon>
        <taxon>Saccharomycetales</taxon>
        <taxon>Saccharomycetaceae</taxon>
        <taxon>Saccharomyces</taxon>
    </lineage>
</organism>
<proteinExistence type="predicted"/>
<keyword evidence="2" id="KW-1185">Reference proteome</keyword>
<name>A0AA35JFQ5_SACK1</name>
<dbReference type="Proteomes" id="UP001162087">
    <property type="component" value="Chromosome 4"/>
</dbReference>
<dbReference type="OrthoDB" id="20729at2759"/>
<dbReference type="EMBL" id="OX365899">
    <property type="protein sequence ID" value="CAI4058463.1"/>
    <property type="molecule type" value="Genomic_DNA"/>
</dbReference>
<dbReference type="PANTHER" id="PTHR46527">
    <property type="entry name" value="NUCLEOPORIN-LIKE PROTEIN 2"/>
    <property type="match status" value="1"/>
</dbReference>
<dbReference type="PANTHER" id="PTHR46527:SF1">
    <property type="entry name" value="NUCLEOPORIN NUP42"/>
    <property type="match status" value="1"/>
</dbReference>
<protein>
    <submittedName>
        <fullName evidence="1">Uncharacterized protein</fullName>
    </submittedName>
</protein>
<evidence type="ECO:0000313" key="1">
    <source>
        <dbReference type="EMBL" id="CAI4058463.1"/>
    </source>
</evidence>